<dbReference type="PANTHER" id="PTHR42818">
    <property type="entry name" value="SULFOPYRUVATE DECARBOXYLASE SUBUNIT ALPHA"/>
    <property type="match status" value="1"/>
</dbReference>
<keyword evidence="1" id="KW-0210">Decarboxylase</keyword>
<dbReference type="HOGENOM" id="CLU_1088476_0_0_5"/>
<proteinExistence type="predicted"/>
<dbReference type="PhylomeDB" id="Q89F92"/>
<dbReference type="OrthoDB" id="9798007at2"/>
<feature type="domain" description="Thiamine pyrophosphate enzyme N-terminal TPP-binding" evidence="4">
    <location>
        <begin position="95"/>
        <end position="186"/>
    </location>
</feature>
<organism evidence="5 6">
    <name type="scientific">Bradyrhizobium diazoefficiens (strain JCM 10833 / BCRC 13528 / IAM 13628 / NBRC 14792 / USDA 110)</name>
    <dbReference type="NCBI Taxonomy" id="224911"/>
    <lineage>
        <taxon>Bacteria</taxon>
        <taxon>Pseudomonadati</taxon>
        <taxon>Pseudomonadota</taxon>
        <taxon>Alphaproteobacteria</taxon>
        <taxon>Hyphomicrobiales</taxon>
        <taxon>Nitrobacteraceae</taxon>
        <taxon>Bradyrhizobium</taxon>
    </lineage>
</organism>
<evidence type="ECO:0000313" key="5">
    <source>
        <dbReference type="EMBL" id="BAC52074.1"/>
    </source>
</evidence>
<dbReference type="InterPro" id="IPR029061">
    <property type="entry name" value="THDP-binding"/>
</dbReference>
<evidence type="ECO:0000256" key="1">
    <source>
        <dbReference type="ARBA" id="ARBA00022793"/>
    </source>
</evidence>
<accession>Q89F92</accession>
<dbReference type="InterPro" id="IPR051818">
    <property type="entry name" value="TPP_dependent_decarboxylase"/>
</dbReference>
<name>Q89F92_BRADU</name>
<dbReference type="eggNOG" id="COG4032">
    <property type="taxonomic scope" value="Bacteria"/>
</dbReference>
<dbReference type="Proteomes" id="UP000002526">
    <property type="component" value="Chromosome"/>
</dbReference>
<evidence type="ECO:0000256" key="3">
    <source>
        <dbReference type="SAM" id="MobiDB-lite"/>
    </source>
</evidence>
<dbReference type="Pfam" id="PF02776">
    <property type="entry name" value="TPP_enzyme_N"/>
    <property type="match status" value="1"/>
</dbReference>
<dbReference type="InterPro" id="IPR012001">
    <property type="entry name" value="Thiamin_PyroP_enz_TPP-bd_dom"/>
</dbReference>
<dbReference type="CDD" id="cd07035">
    <property type="entry name" value="TPP_PYR_POX_like"/>
    <property type="match status" value="1"/>
</dbReference>
<dbReference type="PATRIC" id="fig|224911.5.peg.6981"/>
<keyword evidence="6" id="KW-1185">Reference proteome</keyword>
<protein>
    <submittedName>
        <fullName evidence="5">Bll6809 protein</fullName>
    </submittedName>
</protein>
<dbReference type="GO" id="GO:0030976">
    <property type="term" value="F:thiamine pyrophosphate binding"/>
    <property type="evidence" value="ECO:0007669"/>
    <property type="project" value="InterPro"/>
</dbReference>
<reference evidence="6" key="1">
    <citation type="journal article" date="2002" name="DNA Res.">
        <title>Complete genomic sequence of nitrogen-fixing symbiotic bacterium Bradyrhizobium japonicum USDA110.</title>
        <authorList>
            <person name="Kaneko T."/>
            <person name="Nakamura Y."/>
            <person name="Sato S."/>
            <person name="Minamisawa K."/>
            <person name="Uchiumi T."/>
            <person name="Sasamoto S."/>
            <person name="Watanabe A."/>
            <person name="Idesawa K."/>
            <person name="Iriguchi M."/>
            <person name="Kawashima K."/>
            <person name="Kohara M."/>
            <person name="Matsumoto M."/>
            <person name="Shimpo S."/>
            <person name="Tsuruoka H."/>
            <person name="Wada T."/>
            <person name="Yamada M."/>
            <person name="Tabata S."/>
        </authorList>
    </citation>
    <scope>NUCLEOTIDE SEQUENCE [LARGE SCALE GENOMIC DNA]</scope>
    <source>
        <strain evidence="6">JCM 10833 / BCRC 13528 / IAM 13628 / NBRC 14792 / USDA 110</strain>
    </source>
</reference>
<evidence type="ECO:0000259" key="4">
    <source>
        <dbReference type="Pfam" id="PF02776"/>
    </source>
</evidence>
<gene>
    <name evidence="5" type="ordered locus">bll6809</name>
</gene>
<keyword evidence="2" id="KW-0456">Lyase</keyword>
<evidence type="ECO:0000256" key="2">
    <source>
        <dbReference type="ARBA" id="ARBA00023239"/>
    </source>
</evidence>
<dbReference type="EnsemblBacteria" id="BAC52074">
    <property type="protein sequence ID" value="BAC52074"/>
    <property type="gene ID" value="BAC52074"/>
</dbReference>
<dbReference type="SUPFAM" id="SSF52518">
    <property type="entry name" value="Thiamin diphosphate-binding fold (THDP-binding)"/>
    <property type="match status" value="1"/>
</dbReference>
<dbReference type="Gene3D" id="3.40.50.970">
    <property type="match status" value="1"/>
</dbReference>
<sequence>MSARRQTPHPSELASTCGDALSHRGRGRSNAHRARIRFIRKSVSYTIRRYQVVPDGQSFRARTSLAFIRDSRRQAVHSPQPHLETRTSDDWPSELYRVLKAANVRQMSYVPDAGHSQLIRMFSADRDVTTNVLTTEEEGVAIAAGAWLGGQRSVLLMQSSGVGNCINMLSLSAIGRFPLLMLVTMRGEWAEFNPWQVPMSRATQPSLEAIGLKVMRAETPEDLVETVESAASLAYDCDQQIAVLIGQRLIGKKKW</sequence>
<evidence type="ECO:0000313" key="6">
    <source>
        <dbReference type="Proteomes" id="UP000002526"/>
    </source>
</evidence>
<dbReference type="PANTHER" id="PTHR42818:SF1">
    <property type="entry name" value="SULFOPYRUVATE DECARBOXYLASE"/>
    <property type="match status" value="1"/>
</dbReference>
<feature type="region of interest" description="Disordered" evidence="3">
    <location>
        <begin position="1"/>
        <end position="31"/>
    </location>
</feature>
<dbReference type="InParanoid" id="Q89F92"/>
<dbReference type="AlphaFoldDB" id="Q89F92"/>
<dbReference type="KEGG" id="bja:bll6809"/>
<dbReference type="EMBL" id="BA000040">
    <property type="protein sequence ID" value="BAC52074.1"/>
    <property type="molecule type" value="Genomic_DNA"/>
</dbReference>
<dbReference type="GO" id="GO:0016831">
    <property type="term" value="F:carboxy-lyase activity"/>
    <property type="evidence" value="ECO:0007669"/>
    <property type="project" value="UniProtKB-KW"/>
</dbReference>
<dbReference type="STRING" id="224911.AAV28_31645"/>